<keyword evidence="2" id="KW-1185">Reference proteome</keyword>
<sequence length="50" mass="5825">MFMLYKAVLCENENHAQAIYCDDMIFLEEADKVYPFICGKKTSFGRLVDL</sequence>
<dbReference type="AlphaFoldDB" id="A0ABC8S8A0"/>
<comment type="caution">
    <text evidence="1">The sequence shown here is derived from an EMBL/GenBank/DDBJ whole genome shotgun (WGS) entry which is preliminary data.</text>
</comment>
<dbReference type="Proteomes" id="UP001642360">
    <property type="component" value="Unassembled WGS sequence"/>
</dbReference>
<organism evidence="1 2">
    <name type="scientific">Ilex paraguariensis</name>
    <name type="common">yerba mate</name>
    <dbReference type="NCBI Taxonomy" id="185542"/>
    <lineage>
        <taxon>Eukaryota</taxon>
        <taxon>Viridiplantae</taxon>
        <taxon>Streptophyta</taxon>
        <taxon>Embryophyta</taxon>
        <taxon>Tracheophyta</taxon>
        <taxon>Spermatophyta</taxon>
        <taxon>Magnoliopsida</taxon>
        <taxon>eudicotyledons</taxon>
        <taxon>Gunneridae</taxon>
        <taxon>Pentapetalae</taxon>
        <taxon>asterids</taxon>
        <taxon>campanulids</taxon>
        <taxon>Aquifoliales</taxon>
        <taxon>Aquifoliaceae</taxon>
        <taxon>Ilex</taxon>
    </lineage>
</organism>
<name>A0ABC8S8A0_9AQUA</name>
<protein>
    <submittedName>
        <fullName evidence="1">Uncharacterized protein</fullName>
    </submittedName>
</protein>
<accession>A0ABC8S8A0</accession>
<evidence type="ECO:0000313" key="1">
    <source>
        <dbReference type="EMBL" id="CAK9153436.1"/>
    </source>
</evidence>
<reference evidence="1 2" key="1">
    <citation type="submission" date="2024-02" db="EMBL/GenBank/DDBJ databases">
        <authorList>
            <person name="Vignale AGUSTIN F."/>
            <person name="Sosa J E."/>
            <person name="Modenutti C."/>
        </authorList>
    </citation>
    <scope>NUCLEOTIDE SEQUENCE [LARGE SCALE GENOMIC DNA]</scope>
</reference>
<proteinExistence type="predicted"/>
<gene>
    <name evidence="1" type="ORF">ILEXP_LOCUS21704</name>
</gene>
<evidence type="ECO:0000313" key="2">
    <source>
        <dbReference type="Proteomes" id="UP001642360"/>
    </source>
</evidence>
<dbReference type="EMBL" id="CAUOFW020002392">
    <property type="protein sequence ID" value="CAK9153436.1"/>
    <property type="molecule type" value="Genomic_DNA"/>
</dbReference>